<proteinExistence type="predicted"/>
<reference evidence="2" key="2">
    <citation type="journal article" date="2020" name="Nat. Commun.">
        <title>Large-scale genome sequencing of mycorrhizal fungi provides insights into the early evolution of symbiotic traits.</title>
        <authorList>
            <person name="Miyauchi S."/>
            <person name="Kiss E."/>
            <person name="Kuo A."/>
            <person name="Drula E."/>
            <person name="Kohler A."/>
            <person name="Sanchez-Garcia M."/>
            <person name="Morin E."/>
            <person name="Andreopoulos B."/>
            <person name="Barry K.W."/>
            <person name="Bonito G."/>
            <person name="Buee M."/>
            <person name="Carver A."/>
            <person name="Chen C."/>
            <person name="Cichocki N."/>
            <person name="Clum A."/>
            <person name="Culley D."/>
            <person name="Crous P.W."/>
            <person name="Fauchery L."/>
            <person name="Girlanda M."/>
            <person name="Hayes R.D."/>
            <person name="Keri Z."/>
            <person name="LaButti K."/>
            <person name="Lipzen A."/>
            <person name="Lombard V."/>
            <person name="Magnuson J."/>
            <person name="Maillard F."/>
            <person name="Murat C."/>
            <person name="Nolan M."/>
            <person name="Ohm R.A."/>
            <person name="Pangilinan J."/>
            <person name="Pereira M.F."/>
            <person name="Perotto S."/>
            <person name="Peter M."/>
            <person name="Pfister S."/>
            <person name="Riley R."/>
            <person name="Sitrit Y."/>
            <person name="Stielow J.B."/>
            <person name="Szollosi G."/>
            <person name="Zifcakova L."/>
            <person name="Stursova M."/>
            <person name="Spatafora J.W."/>
            <person name="Tedersoo L."/>
            <person name="Vaario L.M."/>
            <person name="Yamada A."/>
            <person name="Yan M."/>
            <person name="Wang P."/>
            <person name="Xu J."/>
            <person name="Bruns T."/>
            <person name="Baldrian P."/>
            <person name="Vilgalys R."/>
            <person name="Dunand C."/>
            <person name="Henrissat B."/>
            <person name="Grigoriev I.V."/>
            <person name="Hibbett D."/>
            <person name="Nagy L.G."/>
            <person name="Martin F.M."/>
        </authorList>
    </citation>
    <scope>NUCLEOTIDE SEQUENCE</scope>
    <source>
        <strain evidence="2">BED1</strain>
    </source>
</reference>
<evidence type="ECO:0000313" key="3">
    <source>
        <dbReference type="Proteomes" id="UP001194468"/>
    </source>
</evidence>
<dbReference type="InterPro" id="IPR027417">
    <property type="entry name" value="P-loop_NTPase"/>
</dbReference>
<reference evidence="2" key="1">
    <citation type="submission" date="2019-10" db="EMBL/GenBank/DDBJ databases">
        <authorList>
            <consortium name="DOE Joint Genome Institute"/>
            <person name="Kuo A."/>
            <person name="Miyauchi S."/>
            <person name="Kiss E."/>
            <person name="Drula E."/>
            <person name="Kohler A."/>
            <person name="Sanchez-Garcia M."/>
            <person name="Andreopoulos B."/>
            <person name="Barry K.W."/>
            <person name="Bonito G."/>
            <person name="Buee M."/>
            <person name="Carver A."/>
            <person name="Chen C."/>
            <person name="Cichocki N."/>
            <person name="Clum A."/>
            <person name="Culley D."/>
            <person name="Crous P.W."/>
            <person name="Fauchery L."/>
            <person name="Girlanda M."/>
            <person name="Hayes R."/>
            <person name="Keri Z."/>
            <person name="LaButti K."/>
            <person name="Lipzen A."/>
            <person name="Lombard V."/>
            <person name="Magnuson J."/>
            <person name="Maillard F."/>
            <person name="Morin E."/>
            <person name="Murat C."/>
            <person name="Nolan M."/>
            <person name="Ohm R."/>
            <person name="Pangilinan J."/>
            <person name="Pereira M."/>
            <person name="Perotto S."/>
            <person name="Peter M."/>
            <person name="Riley R."/>
            <person name="Sitrit Y."/>
            <person name="Stielow B."/>
            <person name="Szollosi G."/>
            <person name="Zifcakova L."/>
            <person name="Stursova M."/>
            <person name="Spatafora J.W."/>
            <person name="Tedersoo L."/>
            <person name="Vaario L.-M."/>
            <person name="Yamada A."/>
            <person name="Yan M."/>
            <person name="Wang P."/>
            <person name="Xu J."/>
            <person name="Bruns T."/>
            <person name="Baldrian P."/>
            <person name="Vilgalys R."/>
            <person name="Henrissat B."/>
            <person name="Grigoriev I.V."/>
            <person name="Hibbett D."/>
            <person name="Nagy L.G."/>
            <person name="Martin F.M."/>
        </authorList>
    </citation>
    <scope>NUCLEOTIDE SEQUENCE</scope>
    <source>
        <strain evidence="2">BED1</strain>
    </source>
</reference>
<dbReference type="SUPFAM" id="SSF52540">
    <property type="entry name" value="P-loop containing nucleoside triphosphate hydrolases"/>
    <property type="match status" value="1"/>
</dbReference>
<dbReference type="GO" id="GO:0016787">
    <property type="term" value="F:hydrolase activity"/>
    <property type="evidence" value="ECO:0007669"/>
    <property type="project" value="UniProtKB-KW"/>
</dbReference>
<dbReference type="Pfam" id="PF01926">
    <property type="entry name" value="MMR_HSR1"/>
    <property type="match status" value="1"/>
</dbReference>
<evidence type="ECO:0000259" key="1">
    <source>
        <dbReference type="Pfam" id="PF01926"/>
    </source>
</evidence>
<dbReference type="CDD" id="cd00882">
    <property type="entry name" value="Ras_like_GTPase"/>
    <property type="match status" value="1"/>
</dbReference>
<organism evidence="2 3">
    <name type="scientific">Boletus edulis BED1</name>
    <dbReference type="NCBI Taxonomy" id="1328754"/>
    <lineage>
        <taxon>Eukaryota</taxon>
        <taxon>Fungi</taxon>
        <taxon>Dikarya</taxon>
        <taxon>Basidiomycota</taxon>
        <taxon>Agaricomycotina</taxon>
        <taxon>Agaricomycetes</taxon>
        <taxon>Agaricomycetidae</taxon>
        <taxon>Boletales</taxon>
        <taxon>Boletineae</taxon>
        <taxon>Boletaceae</taxon>
        <taxon>Boletoideae</taxon>
        <taxon>Boletus</taxon>
    </lineage>
</organism>
<dbReference type="Gene3D" id="3.40.50.300">
    <property type="entry name" value="P-loop containing nucleotide triphosphate hydrolases"/>
    <property type="match status" value="1"/>
</dbReference>
<feature type="domain" description="G" evidence="1">
    <location>
        <begin position="5"/>
        <end position="89"/>
    </location>
</feature>
<dbReference type="AlphaFoldDB" id="A0AAD4BRX2"/>
<sequence>MHSIRVMGITRVGKSSFIDKAAGGKKIMITNNLVSQTRTVQHVHCPHPDGRRNVVLVDTPGFDDTHLSDTQILMIIAHWLKETYQKNIMLSGLLYLHRISDNRVAGASRRDLAVFKGLCGKVNMKNVVLVTTMWDEVEDLSVGSKREENLSSVFWKDMIRHGSRTCRFQGTLESAWDIIDCLDLERSGQRRTTLQIQQEMVDRGLPLHETLAAKALAHRPTHPAEKARIFCTKLLKDVRWQTSPRGPSAGRPLRSYPDDSKITSGIITPVDSTAESTLSVCKMYGRQGTLSVAIRVLELAHEMADMGNIPMLRGMIGTALSMAQLIQVSSPLLTLWNYSEVFKEMDGTHHLIVQLIACSGWLLDEITQYAMRSVLSRDMKRALSSFQRSRQS</sequence>
<protein>
    <submittedName>
        <fullName evidence="2">P-loop containing nucleoside triphosphate hydrolase protein</fullName>
    </submittedName>
</protein>
<keyword evidence="3" id="KW-1185">Reference proteome</keyword>
<evidence type="ECO:0000313" key="2">
    <source>
        <dbReference type="EMBL" id="KAF8438394.1"/>
    </source>
</evidence>
<dbReference type="GO" id="GO:0005525">
    <property type="term" value="F:GTP binding"/>
    <property type="evidence" value="ECO:0007669"/>
    <property type="project" value="InterPro"/>
</dbReference>
<dbReference type="Proteomes" id="UP001194468">
    <property type="component" value="Unassembled WGS sequence"/>
</dbReference>
<dbReference type="InterPro" id="IPR006073">
    <property type="entry name" value="GTP-bd"/>
</dbReference>
<gene>
    <name evidence="2" type="ORF">L210DRAFT_2263012</name>
</gene>
<keyword evidence="2" id="KW-0378">Hydrolase</keyword>
<accession>A0AAD4BRX2</accession>
<comment type="caution">
    <text evidence="2">The sequence shown here is derived from an EMBL/GenBank/DDBJ whole genome shotgun (WGS) entry which is preliminary data.</text>
</comment>
<name>A0AAD4BRX2_BOLED</name>
<dbReference type="EMBL" id="WHUW01000016">
    <property type="protein sequence ID" value="KAF8438394.1"/>
    <property type="molecule type" value="Genomic_DNA"/>
</dbReference>